<dbReference type="AlphaFoldDB" id="A0A8T0XAN4"/>
<evidence type="ECO:0000313" key="1">
    <source>
        <dbReference type="EMBL" id="KAG2654946.1"/>
    </source>
</evidence>
<organism evidence="1 2">
    <name type="scientific">Panicum virgatum</name>
    <name type="common">Blackwell switchgrass</name>
    <dbReference type="NCBI Taxonomy" id="38727"/>
    <lineage>
        <taxon>Eukaryota</taxon>
        <taxon>Viridiplantae</taxon>
        <taxon>Streptophyta</taxon>
        <taxon>Embryophyta</taxon>
        <taxon>Tracheophyta</taxon>
        <taxon>Spermatophyta</taxon>
        <taxon>Magnoliopsida</taxon>
        <taxon>Liliopsida</taxon>
        <taxon>Poales</taxon>
        <taxon>Poaceae</taxon>
        <taxon>PACMAD clade</taxon>
        <taxon>Panicoideae</taxon>
        <taxon>Panicodae</taxon>
        <taxon>Paniceae</taxon>
        <taxon>Panicinae</taxon>
        <taxon>Panicum</taxon>
        <taxon>Panicum sect. Hiantes</taxon>
    </lineage>
</organism>
<name>A0A8T0XAN4_PANVG</name>
<protein>
    <submittedName>
        <fullName evidence="1">Uncharacterized protein</fullName>
    </submittedName>
</protein>
<evidence type="ECO:0000313" key="2">
    <source>
        <dbReference type="Proteomes" id="UP000823388"/>
    </source>
</evidence>
<dbReference type="Proteomes" id="UP000823388">
    <property type="component" value="Chromosome 1N"/>
</dbReference>
<comment type="caution">
    <text evidence="1">The sequence shown here is derived from an EMBL/GenBank/DDBJ whole genome shotgun (WGS) entry which is preliminary data.</text>
</comment>
<accession>A0A8T0XAN4</accession>
<keyword evidence="2" id="KW-1185">Reference proteome</keyword>
<gene>
    <name evidence="1" type="ORF">PVAP13_1NG558000</name>
</gene>
<sequence>MEWRIARTRTSVVLRNLVRVIEMDMATCCCCAEFHPDGEMEPSTPSGVGAVMRDGCATTTRWTVGARQWLAARIDHIHRRDRLSSY</sequence>
<reference evidence="1" key="1">
    <citation type="submission" date="2020-05" db="EMBL/GenBank/DDBJ databases">
        <title>WGS assembly of Panicum virgatum.</title>
        <authorList>
            <person name="Lovell J.T."/>
            <person name="Jenkins J."/>
            <person name="Shu S."/>
            <person name="Juenger T.E."/>
            <person name="Schmutz J."/>
        </authorList>
    </citation>
    <scope>NUCLEOTIDE SEQUENCE</scope>
    <source>
        <strain evidence="1">AP13</strain>
    </source>
</reference>
<dbReference type="EMBL" id="CM029038">
    <property type="protein sequence ID" value="KAG2654946.1"/>
    <property type="molecule type" value="Genomic_DNA"/>
</dbReference>
<proteinExistence type="predicted"/>